<comment type="caution">
    <text evidence="2">The sequence shown here is derived from an EMBL/GenBank/DDBJ whole genome shotgun (WGS) entry which is preliminary data.</text>
</comment>
<dbReference type="Gene3D" id="2.170.270.10">
    <property type="entry name" value="SET domain"/>
    <property type="match status" value="2"/>
</dbReference>
<dbReference type="AlphaFoldDB" id="A0ABD1AIV5"/>
<dbReference type="Gene3D" id="6.10.140.2220">
    <property type="match status" value="1"/>
</dbReference>
<evidence type="ECO:0000313" key="2">
    <source>
        <dbReference type="EMBL" id="KAL1198766.1"/>
    </source>
</evidence>
<dbReference type="Proteomes" id="UP001558713">
    <property type="component" value="Unassembled WGS sequence"/>
</dbReference>
<sequence>MEIIAAEDINIGTDLFPPLSPLAFSLYESFLSSHCSSCFSLLPPSPPRPPQSPTSLYCSAACSSSLTDSPIISPPDLSPILSSDIRTALRLLNSTVVTSSLPHRLNGLLTNHHRLMTDTSFSVSIKNAANFIAAVLKSNRENTELEEAAICSVLTNAVEVQDSNGRALGIALYDSRFSWINHSCSPNSCYRFSNTTSYQNDTTKTIPHITNPETTSYNLEEFKTFCCFQGPKVIARSIKKIKKGEEITVSYIDLLQPTGLRQSDLWSKYRFMCSCRRCAASPPAYVDSILEGVLTSVGHYHGNINKDEAMGEMTDHIQEAIDNFLSDDINPKSCCEKIENVLYHGIQIKADSQPNHHLWLHPIHHAALNGYITLATAYRIRSIDSETDMGKAFDMRRISAACSFFLACASHHLFSAEPSLAMSAAKFWTNAGESLLDFSRKFSSGRSDVKCNKCHMLETPNSLRGFNENSKKILSCVTDISQVVWSFLTRGCPCLQKFMSPFDFSFTKANGERDETSEDQTLSVLLLSFHCLLYADLLTDLCYGQNSHLLSGLHV</sequence>
<proteinExistence type="predicted"/>
<dbReference type="Gene3D" id="1.10.220.160">
    <property type="match status" value="1"/>
</dbReference>
<name>A0ABD1AIV5_CARAN</name>
<keyword evidence="3" id="KW-1185">Reference proteome</keyword>
<feature type="domain" description="SET" evidence="1">
    <location>
        <begin position="1"/>
        <end position="252"/>
    </location>
</feature>
<accession>A0ABD1AIV5</accession>
<protein>
    <submittedName>
        <fullName evidence="2">Protein SET DOMAIN GROUP 41</fullName>
    </submittedName>
</protein>
<dbReference type="PANTHER" id="PTHR47780:SF1">
    <property type="entry name" value="PROTEIN SET DOMAIN GROUP 41"/>
    <property type="match status" value="1"/>
</dbReference>
<evidence type="ECO:0000313" key="3">
    <source>
        <dbReference type="Proteomes" id="UP001558713"/>
    </source>
</evidence>
<evidence type="ECO:0000259" key="1">
    <source>
        <dbReference type="PROSITE" id="PS50280"/>
    </source>
</evidence>
<dbReference type="InterPro" id="IPR046341">
    <property type="entry name" value="SET_dom_sf"/>
</dbReference>
<dbReference type="InterPro" id="IPR001214">
    <property type="entry name" value="SET_dom"/>
</dbReference>
<organism evidence="2 3">
    <name type="scientific">Cardamine amara subsp. amara</name>
    <dbReference type="NCBI Taxonomy" id="228776"/>
    <lineage>
        <taxon>Eukaryota</taxon>
        <taxon>Viridiplantae</taxon>
        <taxon>Streptophyta</taxon>
        <taxon>Embryophyta</taxon>
        <taxon>Tracheophyta</taxon>
        <taxon>Spermatophyta</taxon>
        <taxon>Magnoliopsida</taxon>
        <taxon>eudicotyledons</taxon>
        <taxon>Gunneridae</taxon>
        <taxon>Pentapetalae</taxon>
        <taxon>rosids</taxon>
        <taxon>malvids</taxon>
        <taxon>Brassicales</taxon>
        <taxon>Brassicaceae</taxon>
        <taxon>Cardamineae</taxon>
        <taxon>Cardamine</taxon>
    </lineage>
</organism>
<gene>
    <name evidence="2" type="ORF">V5N11_036062</name>
</gene>
<dbReference type="SUPFAM" id="SSF82199">
    <property type="entry name" value="SET domain"/>
    <property type="match status" value="2"/>
</dbReference>
<dbReference type="CDD" id="cd20071">
    <property type="entry name" value="SET_SMYD"/>
    <property type="match status" value="1"/>
</dbReference>
<dbReference type="EMBL" id="JBANAX010000658">
    <property type="protein sequence ID" value="KAL1198766.1"/>
    <property type="molecule type" value="Genomic_DNA"/>
</dbReference>
<dbReference type="Pfam" id="PF00856">
    <property type="entry name" value="SET"/>
    <property type="match status" value="1"/>
</dbReference>
<reference evidence="2 3" key="1">
    <citation type="submission" date="2024-04" db="EMBL/GenBank/DDBJ databases">
        <title>Genome assembly C_amara_ONT_v2.</title>
        <authorList>
            <person name="Yant L."/>
            <person name="Moore C."/>
            <person name="Slenker M."/>
        </authorList>
    </citation>
    <scope>NUCLEOTIDE SEQUENCE [LARGE SCALE GENOMIC DNA]</scope>
    <source>
        <tissue evidence="2">Leaf</tissue>
    </source>
</reference>
<dbReference type="PROSITE" id="PS50280">
    <property type="entry name" value="SET"/>
    <property type="match status" value="1"/>
</dbReference>
<dbReference type="PANTHER" id="PTHR47780">
    <property type="entry name" value="PROTEIN SET DOMAIN GROUP 41"/>
    <property type="match status" value="1"/>
</dbReference>